<reference evidence="5" key="1">
    <citation type="submission" date="2014-07" db="EMBL/GenBank/DDBJ databases">
        <authorList>
            <person name="Urmite Genomes Urmite Genomes"/>
        </authorList>
    </citation>
    <scope>NUCLEOTIDE SEQUENCE</scope>
    <source>
        <strain evidence="5">13S34_air</strain>
    </source>
</reference>
<dbReference type="Pfam" id="PF02623">
    <property type="entry name" value="FliW"/>
    <property type="match status" value="1"/>
</dbReference>
<keyword evidence="5" id="KW-0969">Cilium</keyword>
<comment type="subunit">
    <text evidence="4">Interacts with translational regulator CsrA and flagellin(s).</text>
</comment>
<dbReference type="SUPFAM" id="SSF141457">
    <property type="entry name" value="BH3618-like"/>
    <property type="match status" value="1"/>
</dbReference>
<dbReference type="HAMAP" id="MF_01185">
    <property type="entry name" value="FliW"/>
    <property type="match status" value="1"/>
</dbReference>
<sequence length="144" mass="16192">MKIETKFLGEVDIVEEDIYTFENGLPGFEDLTKFVLIPLDADLPLAILQSTEQAAIGFVMAYPFAFKADYAFDLSEEDKQALHIETEDEVLPYAIVTVQEPFEDSTMNLLAPVVVNVAKKYGKQVVLADNKKYPLHFTLKEGVK</sequence>
<name>A0A078M9G0_9BACL</name>
<evidence type="ECO:0000313" key="5">
    <source>
        <dbReference type="EMBL" id="CEA02057.1"/>
    </source>
</evidence>
<evidence type="ECO:0000256" key="3">
    <source>
        <dbReference type="ARBA" id="ARBA00022845"/>
    </source>
</evidence>
<dbReference type="InterPro" id="IPR003775">
    <property type="entry name" value="Flagellar_assembly_factor_FliW"/>
</dbReference>
<evidence type="ECO:0000256" key="2">
    <source>
        <dbReference type="ARBA" id="ARBA00022795"/>
    </source>
</evidence>
<comment type="similarity">
    <text evidence="4">Belongs to the FliW family.</text>
</comment>
<keyword evidence="1 4" id="KW-0963">Cytoplasm</keyword>
<keyword evidence="2 4" id="KW-1005">Bacterial flagellum biogenesis</keyword>
<accession>A0A078M9G0</accession>
<organism evidence="5">
    <name type="scientific">Metalysinibacillus saudimassiliensis</name>
    <dbReference type="NCBI Taxonomy" id="1461583"/>
    <lineage>
        <taxon>Bacteria</taxon>
        <taxon>Bacillati</taxon>
        <taxon>Bacillota</taxon>
        <taxon>Bacilli</taxon>
        <taxon>Bacillales</taxon>
        <taxon>Caryophanaceae</taxon>
        <taxon>Metalysinibacillus</taxon>
    </lineage>
</organism>
<dbReference type="PANTHER" id="PTHR39190">
    <property type="entry name" value="FLAGELLAR ASSEMBLY FACTOR FLIW"/>
    <property type="match status" value="1"/>
</dbReference>
<dbReference type="PANTHER" id="PTHR39190:SF1">
    <property type="entry name" value="FLAGELLAR ASSEMBLY FACTOR FLIW"/>
    <property type="match status" value="1"/>
</dbReference>
<gene>
    <name evidence="4 5" type="primary">fliW</name>
    <name evidence="5" type="ORF">BN1050_01115</name>
</gene>
<proteinExistence type="inferred from homology"/>
<dbReference type="Gene3D" id="2.30.290.10">
    <property type="entry name" value="BH3618-like"/>
    <property type="match status" value="1"/>
</dbReference>
<comment type="subcellular location">
    <subcellularLocation>
        <location evidence="4">Cytoplasm</location>
    </subcellularLocation>
</comment>
<keyword evidence="3 4" id="KW-0810">Translation regulation</keyword>
<dbReference type="PATRIC" id="fig|1461583.4.peg.1076"/>
<protein>
    <recommendedName>
        <fullName evidence="4">Flagellar assembly factor FliW</fullName>
    </recommendedName>
</protein>
<keyword evidence="5" id="KW-0282">Flagellum</keyword>
<evidence type="ECO:0000256" key="1">
    <source>
        <dbReference type="ARBA" id="ARBA00022490"/>
    </source>
</evidence>
<dbReference type="GO" id="GO:0005737">
    <property type="term" value="C:cytoplasm"/>
    <property type="evidence" value="ECO:0007669"/>
    <property type="project" value="UniProtKB-SubCell"/>
</dbReference>
<dbReference type="EMBL" id="LN483074">
    <property type="protein sequence ID" value="CEA02057.1"/>
    <property type="molecule type" value="Genomic_DNA"/>
</dbReference>
<dbReference type="InterPro" id="IPR024046">
    <property type="entry name" value="Flagellar_assmbl_FliW_dom_sf"/>
</dbReference>
<dbReference type="GO" id="GO:0044780">
    <property type="term" value="P:bacterial-type flagellum assembly"/>
    <property type="evidence" value="ECO:0007669"/>
    <property type="project" value="UniProtKB-UniRule"/>
</dbReference>
<dbReference type="GO" id="GO:0006417">
    <property type="term" value="P:regulation of translation"/>
    <property type="evidence" value="ECO:0007669"/>
    <property type="project" value="UniProtKB-KW"/>
</dbReference>
<evidence type="ECO:0000256" key="4">
    <source>
        <dbReference type="HAMAP-Rule" id="MF_01185"/>
    </source>
</evidence>
<keyword evidence="4" id="KW-0143">Chaperone</keyword>
<dbReference type="NCBIfam" id="NF009793">
    <property type="entry name" value="PRK13285.1-1"/>
    <property type="match status" value="1"/>
</dbReference>
<keyword evidence="5" id="KW-0966">Cell projection</keyword>
<dbReference type="AlphaFoldDB" id="A0A078M9G0"/>
<comment type="function">
    <text evidence="4">Acts as an anti-CsrA protein, binds CsrA and prevents it from repressing translation of its target genes, one of which is flagellin. Binds to flagellin and participates in the assembly of the flagellum.</text>
</comment>
<dbReference type="HOGENOM" id="CLU_112356_0_2_9"/>